<evidence type="ECO:0000256" key="12">
    <source>
        <dbReference type="SAM" id="MobiDB-lite"/>
    </source>
</evidence>
<accession>A0A4D4J761</accession>
<dbReference type="OrthoDB" id="155290at2"/>
<reference evidence="16" key="1">
    <citation type="submission" date="2019-04" db="EMBL/GenBank/DDBJ databases">
        <title>Draft genome sequence of Pseudonocardiaceae bacterium SL3-2-4.</title>
        <authorList>
            <person name="Ningsih F."/>
            <person name="Yokota A."/>
            <person name="Sakai Y."/>
            <person name="Nanatani K."/>
            <person name="Yabe S."/>
            <person name="Oetari A."/>
            <person name="Sjamsuridzal W."/>
        </authorList>
    </citation>
    <scope>NUCLEOTIDE SEQUENCE [LARGE SCALE GENOMIC DNA]</scope>
    <source>
        <strain evidence="16">SL3-2-4</strain>
    </source>
</reference>
<evidence type="ECO:0000256" key="11">
    <source>
        <dbReference type="ARBA" id="ARBA00023136"/>
    </source>
</evidence>
<gene>
    <name evidence="15" type="ORF">GTS_42580</name>
</gene>
<feature type="region of interest" description="Disordered" evidence="12">
    <location>
        <begin position="496"/>
        <end position="516"/>
    </location>
</feature>
<evidence type="ECO:0000256" key="7">
    <source>
        <dbReference type="ARBA" id="ARBA00022801"/>
    </source>
</evidence>
<evidence type="ECO:0000256" key="8">
    <source>
        <dbReference type="ARBA" id="ARBA00022833"/>
    </source>
</evidence>
<evidence type="ECO:0000256" key="13">
    <source>
        <dbReference type="SAM" id="Phobius"/>
    </source>
</evidence>
<name>A0A4D4J761_9PSEU</name>
<proteinExistence type="predicted"/>
<keyword evidence="10" id="KW-0482">Metalloprotease</keyword>
<comment type="cofactor">
    <cofactor evidence="1">
        <name>Zn(2+)</name>
        <dbReference type="ChEBI" id="CHEBI:29105"/>
    </cofactor>
</comment>
<keyword evidence="11 13" id="KW-0472">Membrane</keyword>
<evidence type="ECO:0000259" key="14">
    <source>
        <dbReference type="Pfam" id="PF01435"/>
    </source>
</evidence>
<keyword evidence="3" id="KW-1003">Cell membrane</keyword>
<keyword evidence="6" id="KW-0479">Metal-binding</keyword>
<keyword evidence="5 13" id="KW-0812">Transmembrane</keyword>
<evidence type="ECO:0000256" key="6">
    <source>
        <dbReference type="ARBA" id="ARBA00022723"/>
    </source>
</evidence>
<keyword evidence="16" id="KW-1185">Reference proteome</keyword>
<comment type="subcellular location">
    <subcellularLocation>
        <location evidence="2">Cell membrane</location>
        <topology evidence="2">Multi-pass membrane protein</topology>
    </subcellularLocation>
</comment>
<evidence type="ECO:0000256" key="4">
    <source>
        <dbReference type="ARBA" id="ARBA00022670"/>
    </source>
</evidence>
<keyword evidence="4 15" id="KW-0645">Protease</keyword>
<dbReference type="GO" id="GO:0005886">
    <property type="term" value="C:plasma membrane"/>
    <property type="evidence" value="ECO:0007669"/>
    <property type="project" value="UniProtKB-SubCell"/>
</dbReference>
<evidence type="ECO:0000256" key="5">
    <source>
        <dbReference type="ARBA" id="ARBA00022692"/>
    </source>
</evidence>
<feature type="transmembrane region" description="Helical" evidence="13">
    <location>
        <begin position="12"/>
        <end position="36"/>
    </location>
</feature>
<evidence type="ECO:0000256" key="9">
    <source>
        <dbReference type="ARBA" id="ARBA00022989"/>
    </source>
</evidence>
<feature type="transmembrane region" description="Helical" evidence="13">
    <location>
        <begin position="48"/>
        <end position="66"/>
    </location>
</feature>
<dbReference type="InterPro" id="IPR050083">
    <property type="entry name" value="HtpX_protease"/>
</dbReference>
<dbReference type="Pfam" id="PF01435">
    <property type="entry name" value="Peptidase_M48"/>
    <property type="match status" value="1"/>
</dbReference>
<dbReference type="Proteomes" id="UP000298860">
    <property type="component" value="Unassembled WGS sequence"/>
</dbReference>
<keyword evidence="9 13" id="KW-1133">Transmembrane helix</keyword>
<evidence type="ECO:0000313" key="15">
    <source>
        <dbReference type="EMBL" id="GDY32625.1"/>
    </source>
</evidence>
<dbReference type="RefSeq" id="WP_137815629.1">
    <property type="nucleotide sequence ID" value="NZ_BJFL01000026.1"/>
</dbReference>
<protein>
    <submittedName>
        <fullName evidence="15">Zn-dependent protease</fullName>
    </submittedName>
</protein>
<dbReference type="GO" id="GO:0004222">
    <property type="term" value="F:metalloendopeptidase activity"/>
    <property type="evidence" value="ECO:0007669"/>
    <property type="project" value="InterPro"/>
</dbReference>
<organism evidence="15 16">
    <name type="scientific">Gandjariella thermophila</name>
    <dbReference type="NCBI Taxonomy" id="1931992"/>
    <lineage>
        <taxon>Bacteria</taxon>
        <taxon>Bacillati</taxon>
        <taxon>Actinomycetota</taxon>
        <taxon>Actinomycetes</taxon>
        <taxon>Pseudonocardiales</taxon>
        <taxon>Pseudonocardiaceae</taxon>
        <taxon>Gandjariella</taxon>
    </lineage>
</organism>
<sequence length="516" mass="55222">MRVSVRALQAVGLLAGYYLLTAGALVGLAAFDIVLLTHTAATHVFTEARVIGATVVVAIPLVRGLLMTRQRRGDIPGVAVSPEEQPELWARVRGLADLVGTRPPQEIRLIPQVNAAVTEDVHLLGLLPGRRRMFLGMPLLVGLTSAQLDAVLAHELAHYANHDVRLAAATVRGRAGILAVVRAHPPGGMFLTELMRSLLARYAELYLRVSQSVSRRQEVAADLAAVRVAGRDNVAAALRQLPALDAAYRYYLDRYVSVGWDAGLIPRPEGFYGGLHALLREPARQRALESLRREPPEAEADPYDSHPPLAERVAAIESLPDDGRAPRCSTPPASGLLRDAMRVGTRLALLALPPEAATKRAVDWDVLVRGAGQAALLRAAGGLLSTASAVLRRPVPDLTALLDAVDAGCLDAVADALPKSEPARRASGRLAREFARTAFLEVVRPLVLAALTDAGHARWRHSWARPPHLEFRPGWEAAVAAALAALVAEPPDTRPVRDVLRGIAPEPTPSPTPTGP</sequence>
<feature type="domain" description="Peptidase M48" evidence="14">
    <location>
        <begin position="83"/>
        <end position="318"/>
    </location>
</feature>
<evidence type="ECO:0000256" key="3">
    <source>
        <dbReference type="ARBA" id="ARBA00022475"/>
    </source>
</evidence>
<dbReference type="PANTHER" id="PTHR43221:SF1">
    <property type="entry name" value="PROTEASE HTPX"/>
    <property type="match status" value="1"/>
</dbReference>
<dbReference type="CDD" id="cd07328">
    <property type="entry name" value="M48_Ste24p_like"/>
    <property type="match status" value="1"/>
</dbReference>
<evidence type="ECO:0000313" key="16">
    <source>
        <dbReference type="Proteomes" id="UP000298860"/>
    </source>
</evidence>
<dbReference type="EMBL" id="BJFL01000026">
    <property type="protein sequence ID" value="GDY32625.1"/>
    <property type="molecule type" value="Genomic_DNA"/>
</dbReference>
<dbReference type="AlphaFoldDB" id="A0A4D4J761"/>
<dbReference type="Gene3D" id="3.30.2010.10">
    <property type="entry name" value="Metalloproteases ('zincins'), catalytic domain"/>
    <property type="match status" value="1"/>
</dbReference>
<keyword evidence="7" id="KW-0378">Hydrolase</keyword>
<evidence type="ECO:0000256" key="2">
    <source>
        <dbReference type="ARBA" id="ARBA00004651"/>
    </source>
</evidence>
<evidence type="ECO:0000256" key="1">
    <source>
        <dbReference type="ARBA" id="ARBA00001947"/>
    </source>
</evidence>
<dbReference type="InterPro" id="IPR001915">
    <property type="entry name" value="Peptidase_M48"/>
</dbReference>
<feature type="compositionally biased region" description="Pro residues" evidence="12">
    <location>
        <begin position="506"/>
        <end position="516"/>
    </location>
</feature>
<evidence type="ECO:0000256" key="10">
    <source>
        <dbReference type="ARBA" id="ARBA00023049"/>
    </source>
</evidence>
<comment type="caution">
    <text evidence="15">The sequence shown here is derived from an EMBL/GenBank/DDBJ whole genome shotgun (WGS) entry which is preliminary data.</text>
</comment>
<keyword evidence="8" id="KW-0862">Zinc</keyword>
<dbReference type="GO" id="GO:0046872">
    <property type="term" value="F:metal ion binding"/>
    <property type="evidence" value="ECO:0007669"/>
    <property type="project" value="UniProtKB-KW"/>
</dbReference>
<dbReference type="PANTHER" id="PTHR43221">
    <property type="entry name" value="PROTEASE HTPX"/>
    <property type="match status" value="1"/>
</dbReference>
<dbReference type="GO" id="GO:0006508">
    <property type="term" value="P:proteolysis"/>
    <property type="evidence" value="ECO:0007669"/>
    <property type="project" value="UniProtKB-KW"/>
</dbReference>